<name>A0A1D1UZM8_RAMVA</name>
<dbReference type="Gene3D" id="3.50.50.60">
    <property type="entry name" value="FAD/NAD(P)-binding domain"/>
    <property type="match status" value="1"/>
</dbReference>
<dbReference type="InterPro" id="IPR050703">
    <property type="entry name" value="Flavin_MAO"/>
</dbReference>
<comment type="caution">
    <text evidence="2">The sequence shown here is derived from an EMBL/GenBank/DDBJ whole genome shotgun (WGS) entry which is preliminary data.</text>
</comment>
<keyword evidence="3" id="KW-1185">Reference proteome</keyword>
<feature type="signal peptide" evidence="1">
    <location>
        <begin position="1"/>
        <end position="25"/>
    </location>
</feature>
<keyword evidence="1" id="KW-0732">Signal</keyword>
<dbReference type="Pfam" id="PF13450">
    <property type="entry name" value="NAD_binding_8"/>
    <property type="match status" value="1"/>
</dbReference>
<dbReference type="AlphaFoldDB" id="A0A1D1UZM8"/>
<evidence type="ECO:0008006" key="4">
    <source>
        <dbReference type="Google" id="ProtNLM"/>
    </source>
</evidence>
<evidence type="ECO:0000313" key="2">
    <source>
        <dbReference type="EMBL" id="GAU91628.1"/>
    </source>
</evidence>
<dbReference type="EMBL" id="BDGG01000002">
    <property type="protein sequence ID" value="GAU91628.1"/>
    <property type="molecule type" value="Genomic_DNA"/>
</dbReference>
<dbReference type="InterPro" id="IPR036188">
    <property type="entry name" value="FAD/NAD-bd_sf"/>
</dbReference>
<organism evidence="2 3">
    <name type="scientific">Ramazzottius varieornatus</name>
    <name type="common">Water bear</name>
    <name type="synonym">Tardigrade</name>
    <dbReference type="NCBI Taxonomy" id="947166"/>
    <lineage>
        <taxon>Eukaryota</taxon>
        <taxon>Metazoa</taxon>
        <taxon>Ecdysozoa</taxon>
        <taxon>Tardigrada</taxon>
        <taxon>Eutardigrada</taxon>
        <taxon>Parachela</taxon>
        <taxon>Hypsibioidea</taxon>
        <taxon>Ramazzottiidae</taxon>
        <taxon>Ramazzottius</taxon>
    </lineage>
</organism>
<dbReference type="PANTHER" id="PTHR43563:SF1">
    <property type="entry name" value="AMINE OXIDASE [FLAVIN-CONTAINING] B"/>
    <property type="match status" value="1"/>
</dbReference>
<gene>
    <name evidence="2" type="primary">RvY_03850</name>
    <name evidence="2" type="synonym">RvY_03850.1</name>
    <name evidence="2" type="ORF">RvY_03850-1</name>
</gene>
<dbReference type="OrthoDB" id="5977668at2759"/>
<dbReference type="GO" id="GO:0016491">
    <property type="term" value="F:oxidoreductase activity"/>
    <property type="evidence" value="ECO:0007669"/>
    <property type="project" value="UniProtKB-ARBA"/>
</dbReference>
<accession>A0A1D1UZM8</accession>
<protein>
    <recommendedName>
        <fullName evidence="4">Amine oxidase domain-containing protein</fullName>
    </recommendedName>
</protein>
<sequence>MRPGLFIGLLSCFVFFHTAISAALSQPGVPDTPGSLYTSPFTIPPTPVASSFLPLDCHIAILGAGFSGAYAAYQLSTHYKDRICVVEKLNRYGGRIHDITERADGSGPAYGIGPLGLEFNQLNMLHLARELGMEVQADDDNGATLQQVRGRYFLANAYRSNSGRMCVEVFPTLNCTGWNHVDTDKGMWKAILDLFVEQPDIVDKYADFGTFVRAIVGTEGF</sequence>
<dbReference type="PANTHER" id="PTHR43563">
    <property type="entry name" value="AMINE OXIDASE"/>
    <property type="match status" value="1"/>
</dbReference>
<proteinExistence type="predicted"/>
<dbReference type="Proteomes" id="UP000186922">
    <property type="component" value="Unassembled WGS sequence"/>
</dbReference>
<evidence type="ECO:0000313" key="3">
    <source>
        <dbReference type="Proteomes" id="UP000186922"/>
    </source>
</evidence>
<reference evidence="2 3" key="1">
    <citation type="journal article" date="2016" name="Nat. Commun.">
        <title>Extremotolerant tardigrade genome and improved radiotolerance of human cultured cells by tardigrade-unique protein.</title>
        <authorList>
            <person name="Hashimoto T."/>
            <person name="Horikawa D.D."/>
            <person name="Saito Y."/>
            <person name="Kuwahara H."/>
            <person name="Kozuka-Hata H."/>
            <person name="Shin-I T."/>
            <person name="Minakuchi Y."/>
            <person name="Ohishi K."/>
            <person name="Motoyama A."/>
            <person name="Aizu T."/>
            <person name="Enomoto A."/>
            <person name="Kondo K."/>
            <person name="Tanaka S."/>
            <person name="Hara Y."/>
            <person name="Koshikawa S."/>
            <person name="Sagara H."/>
            <person name="Miura T."/>
            <person name="Yokobori S."/>
            <person name="Miyagawa K."/>
            <person name="Suzuki Y."/>
            <person name="Kubo T."/>
            <person name="Oyama M."/>
            <person name="Kohara Y."/>
            <person name="Fujiyama A."/>
            <person name="Arakawa K."/>
            <person name="Katayama T."/>
            <person name="Toyoda A."/>
            <person name="Kunieda T."/>
        </authorList>
    </citation>
    <scope>NUCLEOTIDE SEQUENCE [LARGE SCALE GENOMIC DNA]</scope>
    <source>
        <strain evidence="2 3">YOKOZUNA-1</strain>
    </source>
</reference>
<feature type="chain" id="PRO_5008897830" description="Amine oxidase domain-containing protein" evidence="1">
    <location>
        <begin position="26"/>
        <end position="221"/>
    </location>
</feature>
<dbReference type="SUPFAM" id="SSF51905">
    <property type="entry name" value="FAD/NAD(P)-binding domain"/>
    <property type="match status" value="1"/>
</dbReference>
<evidence type="ECO:0000256" key="1">
    <source>
        <dbReference type="SAM" id="SignalP"/>
    </source>
</evidence>